<sequence>MNSFAYWIALLAARDLNISESALECYTNKSVAEKFVDLTGAYSVVAGNSGHCVLNRLPLPFQYVKPGYARWGTQCVNERVTRMHTPPFPMFHVCNRIGIMRFHQIGTVLMRLDVRLFVRGSTQTANARGGKEYGTQMKRAFHVRNTSLLRRSQAAKRLEYESLGVLRAGHTIGG</sequence>
<proteinExistence type="predicted"/>
<protein>
    <submittedName>
        <fullName evidence="1">Uncharacterized protein</fullName>
    </submittedName>
</protein>
<reference evidence="1 2" key="1">
    <citation type="submission" date="2024-07" db="EMBL/GenBank/DDBJ databases">
        <title>A survey of Mimosa microsymbionts across Brazilian biomes reveals a high diversity of Paraburkholderia nodulating endemic species, but also that Cupriavidus is common as a symbiont of widespread species.</title>
        <authorList>
            <person name="Rouws L."/>
            <person name="Barauna A."/>
            <person name="Beukes C."/>
            <person name="Rouws J.R.C."/>
            <person name="De Faria S.M."/>
            <person name="Gross E."/>
            <person name="Bueno Dos Reis Junior F."/>
            <person name="Simon M.F."/>
            <person name="Maluk M."/>
            <person name="Odee D.W."/>
            <person name="Kenicer G."/>
            <person name="Young J.P.W."/>
            <person name="Reis V.M."/>
            <person name="Zilli J."/>
            <person name="James E.K."/>
        </authorList>
    </citation>
    <scope>NUCLEOTIDE SEQUENCE [LARGE SCALE GENOMIC DNA]</scope>
    <source>
        <strain evidence="1 2">BR14375</strain>
    </source>
</reference>
<accession>A0ABV3W6Q3</accession>
<dbReference type="RefSeq" id="WP_310107598.1">
    <property type="nucleotide sequence ID" value="NZ_CP168530.1"/>
</dbReference>
<keyword evidence="2" id="KW-1185">Reference proteome</keyword>
<dbReference type="EMBL" id="JBFPKE010000001">
    <property type="protein sequence ID" value="MEX3748673.1"/>
    <property type="molecule type" value="Genomic_DNA"/>
</dbReference>
<name>A0ABV3W6Q3_9BURK</name>
<gene>
    <name evidence="1" type="ORF">AB3X84_01510</name>
</gene>
<dbReference type="Proteomes" id="UP001558535">
    <property type="component" value="Unassembled WGS sequence"/>
</dbReference>
<evidence type="ECO:0000313" key="2">
    <source>
        <dbReference type="Proteomes" id="UP001558535"/>
    </source>
</evidence>
<evidence type="ECO:0000313" key="1">
    <source>
        <dbReference type="EMBL" id="MEX3748673.1"/>
    </source>
</evidence>
<organism evidence="1 2">
    <name type="scientific">Paraburkholderia phenoliruptrix</name>
    <dbReference type="NCBI Taxonomy" id="252970"/>
    <lineage>
        <taxon>Bacteria</taxon>
        <taxon>Pseudomonadati</taxon>
        <taxon>Pseudomonadota</taxon>
        <taxon>Betaproteobacteria</taxon>
        <taxon>Burkholderiales</taxon>
        <taxon>Burkholderiaceae</taxon>
        <taxon>Paraburkholderia</taxon>
    </lineage>
</organism>
<comment type="caution">
    <text evidence="1">The sequence shown here is derived from an EMBL/GenBank/DDBJ whole genome shotgun (WGS) entry which is preliminary data.</text>
</comment>